<proteinExistence type="predicted"/>
<dbReference type="PANTHER" id="PTHR42058:SF1">
    <property type="entry name" value="G-PROTEIN COUPLED RECEPTORS FAMILY 2 PROFILE 2 DOMAIN-CONTAINING PROTEIN"/>
    <property type="match status" value="1"/>
</dbReference>
<keyword evidence="9" id="KW-1185">Reference proteome</keyword>
<feature type="transmembrane region" description="Helical" evidence="6">
    <location>
        <begin position="97"/>
        <end position="119"/>
    </location>
</feature>
<name>A0A8H6G453_9LECA</name>
<organism evidence="8 9">
    <name type="scientific">Letharia columbiana</name>
    <dbReference type="NCBI Taxonomy" id="112416"/>
    <lineage>
        <taxon>Eukaryota</taxon>
        <taxon>Fungi</taxon>
        <taxon>Dikarya</taxon>
        <taxon>Ascomycota</taxon>
        <taxon>Pezizomycotina</taxon>
        <taxon>Lecanoromycetes</taxon>
        <taxon>OSLEUM clade</taxon>
        <taxon>Lecanoromycetidae</taxon>
        <taxon>Lecanorales</taxon>
        <taxon>Lecanorineae</taxon>
        <taxon>Parmeliaceae</taxon>
        <taxon>Letharia</taxon>
    </lineage>
</organism>
<evidence type="ECO:0000256" key="3">
    <source>
        <dbReference type="ARBA" id="ARBA00022989"/>
    </source>
</evidence>
<dbReference type="InterPro" id="IPR000832">
    <property type="entry name" value="GPCR_2_secretin-like"/>
</dbReference>
<sequence length="582" mass="63648">MANLTVARGLCTAPFLQLSNFPSTVGYLDGRFCAPVPSAEGTVDCCLPCPITEWVYSDDFNTIPKAANWLNVAGMVCSMSLLLSFIVLPVQKTNRHYLTIGLVVAICFLQLGFIIPLGVEPEQCYDAITPNDMYSDMTCAFSGAFLLFGGFAAILWGFLRSLSIHLQICWQVVTGKKFFWSSLIAGWGLPGLFLAITLPLTGTSYRFGNTCHINHTKAVQDYWGPLLAFAAISTILQFATFGYCIKVYIKSLFDDGSTNSITQVNSGLPTHSSHSGSIRTVTAGQAYRRVKKVIRLQWRGTAIVLIIIINVVFLSIVFVQMDNTVTSAVQDLQKAEPWLLCLVTNGGDKTPCLDKVKQEGLVANEGTVMAALVLLSLNGIWTLLFIGRTSMLVGWIDLVRRPLTKRNDFASVDARGYSNSPKNYEMITSPPTTSGMPKTSDPVVTSPRSEHEEGLPQSPPSPSSQYTSDYFNKEADSKSQHLSFSLPQEADYKSPTLSFSLPQEADYKSPTLSFSTPRPPSAGRSFSRESYGRSYQPQMGSTSPGRPFSPPTRRESGGSTFSSAYDWDPATTYAPPSTHVPS</sequence>
<keyword evidence="4 6" id="KW-0472">Membrane</keyword>
<feature type="compositionally biased region" description="Polar residues" evidence="5">
    <location>
        <begin position="429"/>
        <end position="447"/>
    </location>
</feature>
<feature type="region of interest" description="Disordered" evidence="5">
    <location>
        <begin position="507"/>
        <end position="582"/>
    </location>
</feature>
<evidence type="ECO:0000313" key="9">
    <source>
        <dbReference type="Proteomes" id="UP000578531"/>
    </source>
</evidence>
<dbReference type="Pfam" id="PF00002">
    <property type="entry name" value="7tm_2"/>
    <property type="match status" value="1"/>
</dbReference>
<evidence type="ECO:0000256" key="4">
    <source>
        <dbReference type="ARBA" id="ARBA00023136"/>
    </source>
</evidence>
<dbReference type="OrthoDB" id="26203at2759"/>
<dbReference type="Proteomes" id="UP000578531">
    <property type="component" value="Unassembled WGS sequence"/>
</dbReference>
<reference evidence="8 9" key="1">
    <citation type="journal article" date="2020" name="Genomics">
        <title>Complete, high-quality genomes from long-read metagenomic sequencing of two wolf lichen thalli reveals enigmatic genome architecture.</title>
        <authorList>
            <person name="McKenzie S.K."/>
            <person name="Walston R.F."/>
            <person name="Allen J.L."/>
        </authorList>
    </citation>
    <scope>NUCLEOTIDE SEQUENCE [LARGE SCALE GENOMIC DNA]</scope>
    <source>
        <strain evidence="8">WasteWater2</strain>
    </source>
</reference>
<dbReference type="InterPro" id="IPR017981">
    <property type="entry name" value="GPCR_2-like_7TM"/>
</dbReference>
<dbReference type="GO" id="GO:0004930">
    <property type="term" value="F:G protein-coupled receptor activity"/>
    <property type="evidence" value="ECO:0007669"/>
    <property type="project" value="InterPro"/>
</dbReference>
<comment type="caution">
    <text evidence="8">The sequence shown here is derived from an EMBL/GenBank/DDBJ whole genome shotgun (WGS) entry which is preliminary data.</text>
</comment>
<feature type="domain" description="G-protein coupled receptors family 2 profile 2" evidence="7">
    <location>
        <begin position="60"/>
        <end position="241"/>
    </location>
</feature>
<gene>
    <name evidence="8" type="ORF">HO173_001854</name>
</gene>
<feature type="transmembrane region" description="Helical" evidence="6">
    <location>
        <begin position="222"/>
        <end position="245"/>
    </location>
</feature>
<feature type="transmembrane region" description="Helical" evidence="6">
    <location>
        <begin position="69"/>
        <end position="90"/>
    </location>
</feature>
<dbReference type="GO" id="GO:0007166">
    <property type="term" value="P:cell surface receptor signaling pathway"/>
    <property type="evidence" value="ECO:0007669"/>
    <property type="project" value="InterPro"/>
</dbReference>
<dbReference type="InterPro" id="IPR053247">
    <property type="entry name" value="GPCR_GPR1/git3-like"/>
</dbReference>
<dbReference type="GeneID" id="59283528"/>
<dbReference type="PROSITE" id="PS50261">
    <property type="entry name" value="G_PROTEIN_RECEP_F2_4"/>
    <property type="match status" value="1"/>
</dbReference>
<dbReference type="Gene3D" id="1.20.1070.10">
    <property type="entry name" value="Rhodopsin 7-helix transmembrane proteins"/>
    <property type="match status" value="1"/>
</dbReference>
<evidence type="ECO:0000313" key="8">
    <source>
        <dbReference type="EMBL" id="KAF6240243.1"/>
    </source>
</evidence>
<protein>
    <recommendedName>
        <fullName evidence="7">G-protein coupled receptors family 2 profile 2 domain-containing protein</fullName>
    </recommendedName>
</protein>
<feature type="transmembrane region" description="Helical" evidence="6">
    <location>
        <begin position="139"/>
        <end position="159"/>
    </location>
</feature>
<keyword evidence="3 6" id="KW-1133">Transmembrane helix</keyword>
<evidence type="ECO:0000256" key="2">
    <source>
        <dbReference type="ARBA" id="ARBA00022692"/>
    </source>
</evidence>
<feature type="compositionally biased region" description="Polar residues" evidence="5">
    <location>
        <begin position="533"/>
        <end position="544"/>
    </location>
</feature>
<accession>A0A8H6G453</accession>
<feature type="transmembrane region" description="Helical" evidence="6">
    <location>
        <begin position="368"/>
        <end position="396"/>
    </location>
</feature>
<feature type="transmembrane region" description="Helical" evidence="6">
    <location>
        <begin position="179"/>
        <end position="202"/>
    </location>
</feature>
<dbReference type="RefSeq" id="XP_037169512.1">
    <property type="nucleotide sequence ID" value="XM_037303790.1"/>
</dbReference>
<dbReference type="GO" id="GO:0016020">
    <property type="term" value="C:membrane"/>
    <property type="evidence" value="ECO:0007669"/>
    <property type="project" value="UniProtKB-SubCell"/>
</dbReference>
<evidence type="ECO:0000256" key="1">
    <source>
        <dbReference type="ARBA" id="ARBA00004141"/>
    </source>
</evidence>
<dbReference type="AlphaFoldDB" id="A0A8H6G453"/>
<evidence type="ECO:0000259" key="7">
    <source>
        <dbReference type="PROSITE" id="PS50261"/>
    </source>
</evidence>
<keyword evidence="2 6" id="KW-0812">Transmembrane</keyword>
<dbReference type="PANTHER" id="PTHR42058">
    <property type="entry name" value="G_PROTEIN_RECEP_F2_4 DOMAIN-CONTAINING PROTEIN"/>
    <property type="match status" value="1"/>
</dbReference>
<evidence type="ECO:0000256" key="5">
    <source>
        <dbReference type="SAM" id="MobiDB-lite"/>
    </source>
</evidence>
<evidence type="ECO:0000256" key="6">
    <source>
        <dbReference type="SAM" id="Phobius"/>
    </source>
</evidence>
<dbReference type="EMBL" id="JACCJC010000004">
    <property type="protein sequence ID" value="KAF6240243.1"/>
    <property type="molecule type" value="Genomic_DNA"/>
</dbReference>
<comment type="subcellular location">
    <subcellularLocation>
        <location evidence="1">Membrane</location>
        <topology evidence="1">Multi-pass membrane protein</topology>
    </subcellularLocation>
</comment>
<feature type="transmembrane region" description="Helical" evidence="6">
    <location>
        <begin position="298"/>
        <end position="319"/>
    </location>
</feature>
<feature type="region of interest" description="Disordered" evidence="5">
    <location>
        <begin position="420"/>
        <end position="469"/>
    </location>
</feature>